<reference evidence="1 2" key="1">
    <citation type="submission" date="2018-05" db="EMBL/GenBank/DDBJ databases">
        <title>Flavobacterium sp. MEBiC07310.</title>
        <authorList>
            <person name="Baek K."/>
        </authorList>
    </citation>
    <scope>NUCLEOTIDE SEQUENCE [LARGE SCALE GENOMIC DNA]</scope>
    <source>
        <strain evidence="1 2">MEBiC07310</strain>
    </source>
</reference>
<gene>
    <name evidence="1" type="ORF">DI487_00160</name>
</gene>
<dbReference type="KEGG" id="fse:DI487_00160"/>
<keyword evidence="2" id="KW-1185">Reference proteome</keyword>
<evidence type="ECO:0000313" key="2">
    <source>
        <dbReference type="Proteomes" id="UP000245429"/>
    </source>
</evidence>
<sequence>MILIIRLAKKWIQNKATIKEIYEMIFLIDHYHELDLPYILWGFPDDSLIDFETRDLCFEAPYYINKSKEVNTEIIFQQGLKVWSEYYG</sequence>
<dbReference type="AlphaFoldDB" id="A0A2U8QRH6"/>
<proteinExistence type="predicted"/>
<dbReference type="EMBL" id="CP029463">
    <property type="protein sequence ID" value="AWM12445.1"/>
    <property type="molecule type" value="Genomic_DNA"/>
</dbReference>
<dbReference type="Proteomes" id="UP000245429">
    <property type="component" value="Chromosome"/>
</dbReference>
<protein>
    <submittedName>
        <fullName evidence="1">Uncharacterized protein</fullName>
    </submittedName>
</protein>
<accession>A0A2U8QRH6</accession>
<evidence type="ECO:0000313" key="1">
    <source>
        <dbReference type="EMBL" id="AWM12445.1"/>
    </source>
</evidence>
<name>A0A2U8QRH6_9FLAO</name>
<organism evidence="1 2">
    <name type="scientific">Flavobacterium sediminis</name>
    <dbReference type="NCBI Taxonomy" id="2201181"/>
    <lineage>
        <taxon>Bacteria</taxon>
        <taxon>Pseudomonadati</taxon>
        <taxon>Bacteroidota</taxon>
        <taxon>Flavobacteriia</taxon>
        <taxon>Flavobacteriales</taxon>
        <taxon>Flavobacteriaceae</taxon>
        <taxon>Flavobacterium</taxon>
    </lineage>
</organism>